<keyword evidence="6 8" id="KW-0802">TPR repeat</keyword>
<keyword evidence="5" id="KW-0677">Repeat</keyword>
<dbReference type="AlphaFoldDB" id="A0AAD5PIF2"/>
<proteinExistence type="inferred from homology"/>
<organism evidence="10 11">
    <name type="scientific">Phascolomyces articulosus</name>
    <dbReference type="NCBI Taxonomy" id="60185"/>
    <lineage>
        <taxon>Eukaryota</taxon>
        <taxon>Fungi</taxon>
        <taxon>Fungi incertae sedis</taxon>
        <taxon>Mucoromycota</taxon>
        <taxon>Mucoromycotina</taxon>
        <taxon>Mucoromycetes</taxon>
        <taxon>Mucorales</taxon>
        <taxon>Lichtheimiaceae</taxon>
        <taxon>Phascolomyces</taxon>
    </lineage>
</organism>
<accession>A0AAD5PIF2</accession>
<dbReference type="GO" id="GO:0005052">
    <property type="term" value="F:peroxisome matrix targeting signal-1 binding"/>
    <property type="evidence" value="ECO:0007669"/>
    <property type="project" value="TreeGrafter"/>
</dbReference>
<keyword evidence="4" id="KW-0963">Cytoplasm</keyword>
<evidence type="ECO:0000256" key="4">
    <source>
        <dbReference type="ARBA" id="ARBA00022490"/>
    </source>
</evidence>
<evidence type="ECO:0000256" key="5">
    <source>
        <dbReference type="ARBA" id="ARBA00022737"/>
    </source>
</evidence>
<name>A0AAD5PIF2_9FUNG</name>
<dbReference type="Pfam" id="PF13181">
    <property type="entry name" value="TPR_8"/>
    <property type="match status" value="1"/>
</dbReference>
<dbReference type="InterPro" id="IPR019734">
    <property type="entry name" value="TPR_rpt"/>
</dbReference>
<dbReference type="PANTHER" id="PTHR10130:SF0">
    <property type="entry name" value="GH08708P"/>
    <property type="match status" value="1"/>
</dbReference>
<protein>
    <recommendedName>
        <fullName evidence="12">Peroxisomal targeting signal receptor</fullName>
    </recommendedName>
</protein>
<dbReference type="GO" id="GO:0016560">
    <property type="term" value="P:protein import into peroxisome matrix, docking"/>
    <property type="evidence" value="ECO:0007669"/>
    <property type="project" value="TreeGrafter"/>
</dbReference>
<dbReference type="Gene3D" id="1.25.40.10">
    <property type="entry name" value="Tetratricopeptide repeat domain"/>
    <property type="match status" value="1"/>
</dbReference>
<dbReference type="InterPro" id="IPR011990">
    <property type="entry name" value="TPR-like_helical_dom_sf"/>
</dbReference>
<evidence type="ECO:0000313" key="11">
    <source>
        <dbReference type="Proteomes" id="UP001209540"/>
    </source>
</evidence>
<feature type="repeat" description="TPR" evidence="8">
    <location>
        <begin position="425"/>
        <end position="458"/>
    </location>
</feature>
<comment type="subcellular location">
    <subcellularLocation>
        <location evidence="2">Cytoplasm</location>
    </subcellularLocation>
    <subcellularLocation>
        <location evidence="1">Peroxisome</location>
    </subcellularLocation>
</comment>
<comment type="similarity">
    <text evidence="3">Belongs to the peroxisomal targeting signal receptor family.</text>
</comment>
<evidence type="ECO:0000256" key="6">
    <source>
        <dbReference type="ARBA" id="ARBA00022803"/>
    </source>
</evidence>
<dbReference type="InterPro" id="IPR024111">
    <property type="entry name" value="PEX5/PEX5L"/>
</dbReference>
<dbReference type="SMART" id="SM00028">
    <property type="entry name" value="TPR"/>
    <property type="match status" value="4"/>
</dbReference>
<feature type="compositionally biased region" description="Polar residues" evidence="9">
    <location>
        <begin position="16"/>
        <end position="28"/>
    </location>
</feature>
<dbReference type="PROSITE" id="PS50293">
    <property type="entry name" value="TPR_REGION"/>
    <property type="match status" value="1"/>
</dbReference>
<reference evidence="10" key="1">
    <citation type="journal article" date="2022" name="IScience">
        <title>Evolution of zygomycete secretomes and the origins of terrestrial fungal ecologies.</title>
        <authorList>
            <person name="Chang Y."/>
            <person name="Wang Y."/>
            <person name="Mondo S."/>
            <person name="Ahrendt S."/>
            <person name="Andreopoulos W."/>
            <person name="Barry K."/>
            <person name="Beard J."/>
            <person name="Benny G.L."/>
            <person name="Blankenship S."/>
            <person name="Bonito G."/>
            <person name="Cuomo C."/>
            <person name="Desiro A."/>
            <person name="Gervers K.A."/>
            <person name="Hundley H."/>
            <person name="Kuo A."/>
            <person name="LaButti K."/>
            <person name="Lang B.F."/>
            <person name="Lipzen A."/>
            <person name="O'Donnell K."/>
            <person name="Pangilinan J."/>
            <person name="Reynolds N."/>
            <person name="Sandor L."/>
            <person name="Smith M.E."/>
            <person name="Tsang A."/>
            <person name="Grigoriev I.V."/>
            <person name="Stajich J.E."/>
            <person name="Spatafora J.W."/>
        </authorList>
    </citation>
    <scope>NUCLEOTIDE SEQUENCE</scope>
    <source>
        <strain evidence="10">RSA 2281</strain>
    </source>
</reference>
<dbReference type="GO" id="GO:0005778">
    <property type="term" value="C:peroxisomal membrane"/>
    <property type="evidence" value="ECO:0007669"/>
    <property type="project" value="TreeGrafter"/>
</dbReference>
<dbReference type="Pfam" id="PF00515">
    <property type="entry name" value="TPR_1"/>
    <property type="match status" value="1"/>
</dbReference>
<keyword evidence="7" id="KW-0576">Peroxisome</keyword>
<dbReference type="PANTHER" id="PTHR10130">
    <property type="entry name" value="PEROXISOMAL TARGETING SIGNAL 1 RECEPTOR PEX5"/>
    <property type="match status" value="1"/>
</dbReference>
<evidence type="ECO:0008006" key="12">
    <source>
        <dbReference type="Google" id="ProtNLM"/>
    </source>
</evidence>
<dbReference type="EMBL" id="JAIXMP010000007">
    <property type="protein sequence ID" value="KAI9270736.1"/>
    <property type="molecule type" value="Genomic_DNA"/>
</dbReference>
<comment type="caution">
    <text evidence="10">The sequence shown here is derived from an EMBL/GenBank/DDBJ whole genome shotgun (WGS) entry which is preliminary data.</text>
</comment>
<reference evidence="10" key="2">
    <citation type="submission" date="2023-02" db="EMBL/GenBank/DDBJ databases">
        <authorList>
            <consortium name="DOE Joint Genome Institute"/>
            <person name="Mondo S.J."/>
            <person name="Chang Y."/>
            <person name="Wang Y."/>
            <person name="Ahrendt S."/>
            <person name="Andreopoulos W."/>
            <person name="Barry K."/>
            <person name="Beard J."/>
            <person name="Benny G.L."/>
            <person name="Blankenship S."/>
            <person name="Bonito G."/>
            <person name="Cuomo C."/>
            <person name="Desiro A."/>
            <person name="Gervers K.A."/>
            <person name="Hundley H."/>
            <person name="Kuo A."/>
            <person name="LaButti K."/>
            <person name="Lang B.F."/>
            <person name="Lipzen A."/>
            <person name="O'Donnell K."/>
            <person name="Pangilinan J."/>
            <person name="Reynolds N."/>
            <person name="Sandor L."/>
            <person name="Smith M.W."/>
            <person name="Tsang A."/>
            <person name="Grigoriev I.V."/>
            <person name="Stajich J.E."/>
            <person name="Spatafora J.W."/>
        </authorList>
    </citation>
    <scope>NUCLEOTIDE SEQUENCE</scope>
    <source>
        <strain evidence="10">RSA 2281</strain>
    </source>
</reference>
<feature type="region of interest" description="Disordered" evidence="9">
    <location>
        <begin position="1"/>
        <end position="57"/>
    </location>
</feature>
<dbReference type="GO" id="GO:0005829">
    <property type="term" value="C:cytosol"/>
    <property type="evidence" value="ECO:0007669"/>
    <property type="project" value="TreeGrafter"/>
</dbReference>
<dbReference type="Proteomes" id="UP001209540">
    <property type="component" value="Unassembled WGS sequence"/>
</dbReference>
<evidence type="ECO:0000256" key="9">
    <source>
        <dbReference type="SAM" id="MobiDB-lite"/>
    </source>
</evidence>
<evidence type="ECO:0000313" key="10">
    <source>
        <dbReference type="EMBL" id="KAI9270736.1"/>
    </source>
</evidence>
<evidence type="ECO:0000256" key="3">
    <source>
        <dbReference type="ARBA" id="ARBA00005348"/>
    </source>
</evidence>
<dbReference type="PROSITE" id="PS50005">
    <property type="entry name" value="TPR"/>
    <property type="match status" value="3"/>
</dbReference>
<evidence type="ECO:0000256" key="2">
    <source>
        <dbReference type="ARBA" id="ARBA00004496"/>
    </source>
</evidence>
<dbReference type="SUPFAM" id="SSF48452">
    <property type="entry name" value="TPR-like"/>
    <property type="match status" value="1"/>
</dbReference>
<evidence type="ECO:0000256" key="1">
    <source>
        <dbReference type="ARBA" id="ARBA00004275"/>
    </source>
</evidence>
<feature type="repeat" description="TPR" evidence="8">
    <location>
        <begin position="459"/>
        <end position="492"/>
    </location>
</feature>
<evidence type="ECO:0000256" key="7">
    <source>
        <dbReference type="ARBA" id="ARBA00023140"/>
    </source>
</evidence>
<feature type="repeat" description="TPR" evidence="8">
    <location>
        <begin position="320"/>
        <end position="353"/>
    </location>
</feature>
<evidence type="ECO:0000256" key="8">
    <source>
        <dbReference type="PROSITE-ProRule" id="PRU00339"/>
    </source>
</evidence>
<gene>
    <name evidence="10" type="ORF">BDA99DRAFT_502570</name>
</gene>
<keyword evidence="11" id="KW-1185">Reference proteome</keyword>
<sequence length="574" mass="64399">MAFQGGDASCSAGANPMSQMLKQFSQDRSLQRDRFEGPGQGSAGPSSMRSARQEFRDDGMVNEFFEREQQLRPQQRLGPGRPFEMSDLQRELDAVRQGGWANEFQQAGPRLREISPEEEAAMEKAFQESRAAAGPTMNASVWRNEFMNHPETVHMNPQQLAEFDRAFERHFDWAGEFAMNQDKGKGKLVELDGNAQWEDQFAAFDAKPTETDEEIARKVEEAAAAQDPQLFDQFENVWQDIRDQMANDEPENWEEEFGNFSNNPTIYKPDLGEYVFEVVNPYLDHADPMAEGLRLINEGGSLSEAALAFEAVVQRTPQNSEAWMHLGNVQAQNEKEEPAIRALEKAVEVDPQNFSAMMSLAVSYTNESYDHAAYETLQRWMGAKYPELVAGDIPAPATPFELHGRVTDLFLTAARQAPEGQQMDPDVQVGLGVLFYGSGDLDKAVDCFFAALKGRPDDYLLWNRLGATLANSGRSEEAIDAYHKALELCPSFVRARYNLGVSCINIGCYKEAAEHLLTGLSMHKRGGDNEEGVNVSSNLWEMLRKTFVMMGREDLANQAKAGFDINQLRGEFEF</sequence>